<organism evidence="1 2">
    <name type="scientific">Phanerochaete sordida</name>
    <dbReference type="NCBI Taxonomy" id="48140"/>
    <lineage>
        <taxon>Eukaryota</taxon>
        <taxon>Fungi</taxon>
        <taxon>Dikarya</taxon>
        <taxon>Basidiomycota</taxon>
        <taxon>Agaricomycotina</taxon>
        <taxon>Agaricomycetes</taxon>
        <taxon>Polyporales</taxon>
        <taxon>Phanerochaetaceae</taxon>
        <taxon>Phanerochaete</taxon>
    </lineage>
</organism>
<reference evidence="1 2" key="1">
    <citation type="submission" date="2021-08" db="EMBL/GenBank/DDBJ databases">
        <title>Draft Genome Sequence of Phanerochaete sordida strain YK-624.</title>
        <authorList>
            <person name="Mori T."/>
            <person name="Dohra H."/>
            <person name="Suzuki T."/>
            <person name="Kawagishi H."/>
            <person name="Hirai H."/>
        </authorList>
    </citation>
    <scope>NUCLEOTIDE SEQUENCE [LARGE SCALE GENOMIC DNA]</scope>
    <source>
        <strain evidence="1 2">YK-624</strain>
    </source>
</reference>
<evidence type="ECO:0000313" key="1">
    <source>
        <dbReference type="EMBL" id="GJE90262.1"/>
    </source>
</evidence>
<protein>
    <submittedName>
        <fullName evidence="1">Uncharacterized protein</fullName>
    </submittedName>
</protein>
<keyword evidence="2" id="KW-1185">Reference proteome</keyword>
<dbReference type="EMBL" id="BPQB01000016">
    <property type="protein sequence ID" value="GJE90262.1"/>
    <property type="molecule type" value="Genomic_DNA"/>
</dbReference>
<gene>
    <name evidence="1" type="ORF">PsYK624_063910</name>
</gene>
<dbReference type="AlphaFoldDB" id="A0A9P3G6N3"/>
<proteinExistence type="predicted"/>
<dbReference type="Proteomes" id="UP000703269">
    <property type="component" value="Unassembled WGS sequence"/>
</dbReference>
<accession>A0A9P3G6N3</accession>
<name>A0A9P3G6N3_9APHY</name>
<sequence>MYEAQFHGLVGILKQWLIPAMEGNERWPSRQWPEFPGKSTLDDVGWLSSLYKPPKPTLAALRRHTYRAWQATAATLDTATRPAPVVRAARRLAPHWAIHARRRVRGRRRGETHGVLEALRMCGLRVPRPQTAASRGGVQWLLALGVLQREVLEERLEAGRPPQCMSEKNQ</sequence>
<evidence type="ECO:0000313" key="2">
    <source>
        <dbReference type="Proteomes" id="UP000703269"/>
    </source>
</evidence>
<comment type="caution">
    <text evidence="1">The sequence shown here is derived from an EMBL/GenBank/DDBJ whole genome shotgun (WGS) entry which is preliminary data.</text>
</comment>